<evidence type="ECO:0000313" key="1">
    <source>
        <dbReference type="EMBL" id="PRQ46901.1"/>
    </source>
</evidence>
<keyword evidence="1" id="KW-0695">RNA-directed DNA polymerase</keyword>
<evidence type="ECO:0000313" key="2">
    <source>
        <dbReference type="Proteomes" id="UP000238479"/>
    </source>
</evidence>
<dbReference type="EC" id="2.7.7.49" evidence="1"/>
<dbReference type="AlphaFoldDB" id="A0A2P6RKH6"/>
<accession>A0A2P6RKH6</accession>
<comment type="caution">
    <text evidence="1">The sequence shown here is derived from an EMBL/GenBank/DDBJ whole genome shotgun (WGS) entry which is preliminary data.</text>
</comment>
<proteinExistence type="predicted"/>
<dbReference type="Proteomes" id="UP000238479">
    <property type="component" value="Chromosome 2"/>
</dbReference>
<dbReference type="EMBL" id="PDCK01000040">
    <property type="protein sequence ID" value="PRQ46901.1"/>
    <property type="molecule type" value="Genomic_DNA"/>
</dbReference>
<protein>
    <submittedName>
        <fullName evidence="1">Putative RNA-directed DNA polymerase</fullName>
        <ecNumber evidence="1">2.7.7.49</ecNumber>
    </submittedName>
</protein>
<gene>
    <name evidence="1" type="ORF">RchiOBHm_Chr2g0093981</name>
</gene>
<dbReference type="STRING" id="74649.A0A2P6RKH6"/>
<reference evidence="1 2" key="1">
    <citation type="journal article" date="2018" name="Nat. Genet.">
        <title>The Rosa genome provides new insights in the design of modern roses.</title>
        <authorList>
            <person name="Bendahmane M."/>
        </authorList>
    </citation>
    <scope>NUCLEOTIDE SEQUENCE [LARGE SCALE GENOMIC DNA]</scope>
    <source>
        <strain evidence="2">cv. Old Blush</strain>
    </source>
</reference>
<organism evidence="1 2">
    <name type="scientific">Rosa chinensis</name>
    <name type="common">China rose</name>
    <dbReference type="NCBI Taxonomy" id="74649"/>
    <lineage>
        <taxon>Eukaryota</taxon>
        <taxon>Viridiplantae</taxon>
        <taxon>Streptophyta</taxon>
        <taxon>Embryophyta</taxon>
        <taxon>Tracheophyta</taxon>
        <taxon>Spermatophyta</taxon>
        <taxon>Magnoliopsida</taxon>
        <taxon>eudicotyledons</taxon>
        <taxon>Gunneridae</taxon>
        <taxon>Pentapetalae</taxon>
        <taxon>rosids</taxon>
        <taxon>fabids</taxon>
        <taxon>Rosales</taxon>
        <taxon>Rosaceae</taxon>
        <taxon>Rosoideae</taxon>
        <taxon>Rosoideae incertae sedis</taxon>
        <taxon>Rosa</taxon>
    </lineage>
</organism>
<keyword evidence="1" id="KW-0548">Nucleotidyltransferase</keyword>
<name>A0A2P6RKH6_ROSCH</name>
<sequence length="102" mass="11434">MASNPVFHARTKHIELDYHFVREKVALGSHQVHFVPSVDQPADLLTKPLHKQRHNLLCTKLVRPEPPNLKGGVRANHFPTLISSLSTIKTDCVTSPQSKLIV</sequence>
<keyword evidence="2" id="KW-1185">Reference proteome</keyword>
<dbReference type="GO" id="GO:0003964">
    <property type="term" value="F:RNA-directed DNA polymerase activity"/>
    <property type="evidence" value="ECO:0007669"/>
    <property type="project" value="UniProtKB-KW"/>
</dbReference>
<dbReference type="Gramene" id="PRQ46901">
    <property type="protein sequence ID" value="PRQ46901"/>
    <property type="gene ID" value="RchiOBHm_Chr2g0093981"/>
</dbReference>
<dbReference type="CDD" id="cd09272">
    <property type="entry name" value="RNase_HI_RT_Ty1"/>
    <property type="match status" value="1"/>
</dbReference>
<keyword evidence="1" id="KW-0808">Transferase</keyword>